<dbReference type="RefSeq" id="YP_007003736.1">
    <property type="nucleotide sequence ID" value="NC_019491.1"/>
</dbReference>
<accession>K7PCK6</accession>
<evidence type="ECO:0000313" key="1">
    <source>
        <dbReference type="EMBL" id="AFJ20370.1"/>
    </source>
</evidence>
<sequence length="120" mass="13905">MSHQPDAEQQVHYLSQSLSVYWDAECKITDLIKNMTPTIFPRLTNGSEWREFKASLDDIIQVERRVAYCIKDEIEENTVTFYMWPVLPGSYMLLDPFNSFCGGSVEVANKDTLLITFTRD</sequence>
<proteinExistence type="predicted"/>
<reference evidence="1 2" key="1">
    <citation type="journal article" date="2013" name="J. Virol.">
        <title>Comparative genomics of carp herpesviruses.</title>
        <authorList>
            <person name="Davison A.J."/>
            <person name="Kurobe T."/>
            <person name="Gatherer D."/>
            <person name="Cunningham C."/>
            <person name="Korf I."/>
            <person name="Fukuda H."/>
            <person name="Hedrick R.P."/>
            <person name="Waltzek T.B."/>
        </authorList>
    </citation>
    <scope>NUCLEOTIDE SEQUENCE [LARGE SCALE GENOMIC DNA]</scope>
    <source>
        <strain evidence="1">NG-J1</strain>
    </source>
</reference>
<dbReference type="OrthoDB" id="18068at10239"/>
<keyword evidence="2" id="KW-1185">Reference proteome</keyword>
<dbReference type="KEGG" id="vg:14011226"/>
<dbReference type="EMBL" id="JQ815363">
    <property type="protein sequence ID" value="AFJ20370.1"/>
    <property type="molecule type" value="Genomic_DNA"/>
</dbReference>
<evidence type="ECO:0000313" key="2">
    <source>
        <dbReference type="Proteomes" id="UP000118426"/>
    </source>
</evidence>
<protein>
    <submittedName>
        <fullName evidence="1">Protein ORF73</fullName>
    </submittedName>
</protein>
<dbReference type="Proteomes" id="UP000118426">
    <property type="component" value="Segment"/>
</dbReference>
<dbReference type="GeneID" id="14011226"/>
<organism evidence="1 2">
    <name type="scientific">Cyprinid herpesvirus 1</name>
    <dbReference type="NCBI Taxonomy" id="317858"/>
    <lineage>
        <taxon>Viruses</taxon>
        <taxon>Duplodnaviria</taxon>
        <taxon>Heunggongvirae</taxon>
        <taxon>Peploviricota</taxon>
        <taxon>Herviviricetes</taxon>
        <taxon>Herpesvirales</taxon>
        <taxon>Alloherpesviridae</taxon>
        <taxon>Cyvirus</taxon>
        <taxon>Cyvirus cyprinidallo1</taxon>
    </lineage>
</organism>
<gene>
    <name evidence="1" type="ORF">CyHV1_ORF73</name>
</gene>
<name>K7PCK6_9VIRU</name>